<evidence type="ECO:0000256" key="2">
    <source>
        <dbReference type="ARBA" id="ARBA00022722"/>
    </source>
</evidence>
<evidence type="ECO:0000256" key="11">
    <source>
        <dbReference type="ARBA" id="ARBA00034617"/>
    </source>
</evidence>
<reference evidence="18" key="1">
    <citation type="submission" date="2016-02" db="EMBL/GenBank/DDBJ databases">
        <authorList>
            <person name="Holder M.E."/>
            <person name="Ajami N.J."/>
            <person name="Petrosino J.F."/>
        </authorList>
    </citation>
    <scope>NUCLEOTIDE SEQUENCE [LARGE SCALE GENOMIC DNA]</scope>
    <source>
        <strain evidence="18">CCUG 36733</strain>
    </source>
</reference>
<comment type="catalytic activity">
    <reaction evidence="13">
        <text>ATP + H2O = ADP + phosphate + H(+)</text>
        <dbReference type="Rhea" id="RHEA:13065"/>
        <dbReference type="ChEBI" id="CHEBI:15377"/>
        <dbReference type="ChEBI" id="CHEBI:15378"/>
        <dbReference type="ChEBI" id="CHEBI:30616"/>
        <dbReference type="ChEBI" id="CHEBI:43474"/>
        <dbReference type="ChEBI" id="CHEBI:456216"/>
        <dbReference type="EC" id="5.6.2.4"/>
    </reaction>
</comment>
<dbReference type="GO" id="GO:0004527">
    <property type="term" value="F:exonuclease activity"/>
    <property type="evidence" value="ECO:0007669"/>
    <property type="project" value="UniProtKB-KW"/>
</dbReference>
<evidence type="ECO:0000256" key="14">
    <source>
        <dbReference type="PROSITE-ProRule" id="PRU00560"/>
    </source>
</evidence>
<dbReference type="GO" id="GO:0005829">
    <property type="term" value="C:cytosol"/>
    <property type="evidence" value="ECO:0007669"/>
    <property type="project" value="TreeGrafter"/>
</dbReference>
<evidence type="ECO:0000256" key="7">
    <source>
        <dbReference type="ARBA" id="ARBA00022839"/>
    </source>
</evidence>
<dbReference type="InterPro" id="IPR038726">
    <property type="entry name" value="PDDEXK_AddAB-type"/>
</dbReference>
<evidence type="ECO:0000256" key="5">
    <source>
        <dbReference type="ARBA" id="ARBA00022801"/>
    </source>
</evidence>
<dbReference type="InterPro" id="IPR014016">
    <property type="entry name" value="UvrD-like_ATP-bd"/>
</dbReference>
<dbReference type="Pfam" id="PF13361">
    <property type="entry name" value="UvrD_C"/>
    <property type="match status" value="1"/>
</dbReference>
<dbReference type="AlphaFoldDB" id="A0A0X8JHK0"/>
<keyword evidence="2" id="KW-0540">Nuclease</keyword>
<dbReference type="EC" id="5.6.2.4" evidence="12"/>
<feature type="domain" description="UvrD-like helicase C-terminal" evidence="16">
    <location>
        <begin position="351"/>
        <end position="654"/>
    </location>
</feature>
<dbReference type="Proteomes" id="UP000065220">
    <property type="component" value="Chromosome"/>
</dbReference>
<evidence type="ECO:0000256" key="1">
    <source>
        <dbReference type="ARBA" id="ARBA00009922"/>
    </source>
</evidence>
<evidence type="ECO:0000259" key="16">
    <source>
        <dbReference type="PROSITE" id="PS51217"/>
    </source>
</evidence>
<keyword evidence="9" id="KW-0234">DNA repair</keyword>
<dbReference type="InterPro" id="IPR027417">
    <property type="entry name" value="P-loop_NTPase"/>
</dbReference>
<accession>A0A0X8JHK0</accession>
<evidence type="ECO:0000256" key="3">
    <source>
        <dbReference type="ARBA" id="ARBA00022741"/>
    </source>
</evidence>
<evidence type="ECO:0000256" key="13">
    <source>
        <dbReference type="ARBA" id="ARBA00048988"/>
    </source>
</evidence>
<dbReference type="STRING" id="111015.AXF14_08210"/>
<dbReference type="GO" id="GO:0003677">
    <property type="term" value="F:DNA binding"/>
    <property type="evidence" value="ECO:0007669"/>
    <property type="project" value="InterPro"/>
</dbReference>
<keyword evidence="5 14" id="KW-0378">Hydrolase</keyword>
<dbReference type="EMBL" id="CP014228">
    <property type="protein sequence ID" value="AMD88513.1"/>
    <property type="molecule type" value="Genomic_DNA"/>
</dbReference>
<feature type="domain" description="UvrD-like helicase ATP-binding" evidence="15">
    <location>
        <begin position="2"/>
        <end position="335"/>
    </location>
</feature>
<dbReference type="InterPro" id="IPR013986">
    <property type="entry name" value="DExx_box_DNA_helicase_dom_sf"/>
</dbReference>
<dbReference type="PANTHER" id="PTHR11070">
    <property type="entry name" value="UVRD / RECB / PCRA DNA HELICASE FAMILY MEMBER"/>
    <property type="match status" value="1"/>
</dbReference>
<dbReference type="Pfam" id="PF12705">
    <property type="entry name" value="PDDEXK_1"/>
    <property type="match status" value="1"/>
</dbReference>
<comment type="catalytic activity">
    <reaction evidence="11">
        <text>Couples ATP hydrolysis with the unwinding of duplex DNA by translocating in the 3'-5' direction.</text>
        <dbReference type="EC" id="5.6.2.4"/>
    </reaction>
</comment>
<dbReference type="PROSITE" id="PS51217">
    <property type="entry name" value="UVRD_HELICASE_CTER"/>
    <property type="match status" value="1"/>
</dbReference>
<dbReference type="GO" id="GO:0033202">
    <property type="term" value="C:DNA helicase complex"/>
    <property type="evidence" value="ECO:0007669"/>
    <property type="project" value="TreeGrafter"/>
</dbReference>
<evidence type="ECO:0000259" key="15">
    <source>
        <dbReference type="PROSITE" id="PS51198"/>
    </source>
</evidence>
<keyword evidence="4" id="KW-0227">DNA damage</keyword>
<dbReference type="PROSITE" id="PS51198">
    <property type="entry name" value="UVRD_HELICASE_ATP_BIND"/>
    <property type="match status" value="1"/>
</dbReference>
<feature type="binding site" evidence="14">
    <location>
        <begin position="23"/>
        <end position="30"/>
    </location>
    <ligand>
        <name>ATP</name>
        <dbReference type="ChEBI" id="CHEBI:30616"/>
    </ligand>
</feature>
<dbReference type="Gene3D" id="3.40.50.300">
    <property type="entry name" value="P-loop containing nucleotide triphosphate hydrolases"/>
    <property type="match status" value="3"/>
</dbReference>
<evidence type="ECO:0000256" key="4">
    <source>
        <dbReference type="ARBA" id="ARBA00022763"/>
    </source>
</evidence>
<dbReference type="SUPFAM" id="SSF52540">
    <property type="entry name" value="P-loop containing nucleoside triphosphate hydrolases"/>
    <property type="match status" value="1"/>
</dbReference>
<keyword evidence="7" id="KW-0269">Exonuclease</keyword>
<organism evidence="17 18">
    <name type="scientific">Actinomyces radicidentis</name>
    <dbReference type="NCBI Taxonomy" id="111015"/>
    <lineage>
        <taxon>Bacteria</taxon>
        <taxon>Bacillati</taxon>
        <taxon>Actinomycetota</taxon>
        <taxon>Actinomycetes</taxon>
        <taxon>Actinomycetales</taxon>
        <taxon>Actinomycetaceae</taxon>
        <taxon>Actinomyces</taxon>
    </lineage>
</organism>
<dbReference type="KEGG" id="ard:AXF14_08210"/>
<keyword evidence="6 14" id="KW-0347">Helicase</keyword>
<evidence type="ECO:0000256" key="9">
    <source>
        <dbReference type="ARBA" id="ARBA00023204"/>
    </source>
</evidence>
<dbReference type="CDD" id="cd17932">
    <property type="entry name" value="DEXQc_UvrD"/>
    <property type="match status" value="1"/>
</dbReference>
<dbReference type="InterPro" id="IPR014017">
    <property type="entry name" value="DNA_helicase_UvrD-like_C"/>
</dbReference>
<dbReference type="GO" id="GO:0005524">
    <property type="term" value="F:ATP binding"/>
    <property type="evidence" value="ECO:0007669"/>
    <property type="project" value="UniProtKB-UniRule"/>
</dbReference>
<gene>
    <name evidence="17" type="ORF">AXF14_08210</name>
</gene>
<name>A0A0X8JHK0_ACTRD</name>
<evidence type="ECO:0000313" key="17">
    <source>
        <dbReference type="EMBL" id="AMD88513.1"/>
    </source>
</evidence>
<sequence length="1098" mass="116088">MHEPTEEQARVIAHPLTPLLVVAGAGSGKTATMSQRVVHLVATGRARADGVLGLTFTRKATAELAQRVGARLDQLAASGLIEADEDAPEPTIATYNSFAGSLVRDHGLRIGVDPDSTLITEARAWQIASDLVESRSEPLPIESLSTATEAVLRLDGALSENLLTVEQAAEQIEQLQELFTGLAGIRGLKTAFGKPAGTMGEQLGMLEVVAAFRERKRARSLLTFGDQIALACRIAEDVPEVARAVRRQYPAVLLDEFQDTSVAQVRLLSALFEGSGVTAVGDPNQAIYGWRGASAGALDSFHEAFNPAGTEAVRAGADPDEATPVLPLSTAWRNDVAVLDAANVLSTPLRVHSVQPGDALVSHLPVEPLRPRPATAGLAQGAVLGAFLQDSLAEAEAVAEFMGERWGADVSLAVLSRTHAALEPAAEALGARGIPYEVVGIGGLLTLPEVADVRALLTVAADPERGDRLMRLLTGAGIGATDLRALHQYARVQARGPVREEAPEGEENPDAPLLSEAIEAIARRADSGRDGVDAVTVPGLTPAGTRLADRLARRVRRVRSALALPLPDLVVLAEQALGLDVEIAARVDAPLGRRGLDAFRGVAEQYAADIDAPTLAGFLEWLAVAEVREGALGVPEVEPEPGAVQLLTVHAAKGLEWDSVAVVGLNEGGFPNYDASPKEDLSVADRSWMTKKAEFPHPLRADAGTLPPFELGALEPPAVDKDDAKDLLEQYSQALGRYGVAEERRLAYVAVTRARHDVLLTGSHFSKTSSRTRPMSRFLAELVRRDLVAPYGAGFTELAEDAENPMAAATTTARWPVEPEDAADAGPEGAERRARLAAAEAVRGLVASGGTVEVTGAAGAGGDSASTDAAASRWRQEAALLLAERARRDSEPPSVRLPQHLAATSLDELRSDPAAFALDLRRPLPPHPREAGRLGTVFHDAVAQRLAAGSALLSLTDAGVPDTVTPEDRAKLERWLATAEELPLLDGYTLAATETDRELTLGATTLRCRIDAVFHRDGAADDEPGAWLIVDWKTGRWHVPVDQLSIYVHAWSASLGVPAEAVRAAYVYVDAPGGEVDELASGDVLPLAAIEEILSPRG</sequence>
<keyword evidence="10" id="KW-0413">Isomerase</keyword>
<dbReference type="Pfam" id="PF00580">
    <property type="entry name" value="UvrD-helicase"/>
    <property type="match status" value="1"/>
</dbReference>
<dbReference type="GO" id="GO:0000725">
    <property type="term" value="P:recombinational repair"/>
    <property type="evidence" value="ECO:0007669"/>
    <property type="project" value="TreeGrafter"/>
</dbReference>
<dbReference type="Gene3D" id="1.10.486.10">
    <property type="entry name" value="PCRA, domain 4"/>
    <property type="match status" value="1"/>
</dbReference>
<protein>
    <recommendedName>
        <fullName evidence="12">DNA 3'-5' helicase</fullName>
        <ecNumber evidence="12">5.6.2.4</ecNumber>
    </recommendedName>
</protein>
<evidence type="ECO:0000256" key="6">
    <source>
        <dbReference type="ARBA" id="ARBA00022806"/>
    </source>
</evidence>
<dbReference type="PANTHER" id="PTHR11070:SF55">
    <property type="entry name" value="DNA 3'-5' HELICASE"/>
    <property type="match status" value="1"/>
</dbReference>
<keyword evidence="18" id="KW-1185">Reference proteome</keyword>
<dbReference type="Gene3D" id="1.10.10.160">
    <property type="match status" value="1"/>
</dbReference>
<comment type="similarity">
    <text evidence="1">Belongs to the helicase family. UvrD subfamily.</text>
</comment>
<evidence type="ECO:0000256" key="8">
    <source>
        <dbReference type="ARBA" id="ARBA00022840"/>
    </source>
</evidence>
<keyword evidence="3 14" id="KW-0547">Nucleotide-binding</keyword>
<dbReference type="InterPro" id="IPR000212">
    <property type="entry name" value="DNA_helicase_UvrD/REP"/>
</dbReference>
<evidence type="ECO:0000256" key="12">
    <source>
        <dbReference type="ARBA" id="ARBA00034808"/>
    </source>
</evidence>
<evidence type="ECO:0000256" key="10">
    <source>
        <dbReference type="ARBA" id="ARBA00023235"/>
    </source>
</evidence>
<evidence type="ECO:0000313" key="18">
    <source>
        <dbReference type="Proteomes" id="UP000065220"/>
    </source>
</evidence>
<keyword evidence="8 14" id="KW-0067">ATP-binding</keyword>
<proteinExistence type="inferred from homology"/>
<dbReference type="GO" id="GO:0043138">
    <property type="term" value="F:3'-5' DNA helicase activity"/>
    <property type="evidence" value="ECO:0007669"/>
    <property type="project" value="UniProtKB-EC"/>
</dbReference>